<keyword evidence="8" id="KW-0093">Biotin biosynthesis</keyword>
<comment type="caution">
    <text evidence="15">The sequence shown here is derived from an EMBL/GenBank/DDBJ whole genome shotgun (WGS) entry which is preliminary data.</text>
</comment>
<dbReference type="InterPro" id="IPR015422">
    <property type="entry name" value="PyrdxlP-dep_Trfase_small"/>
</dbReference>
<comment type="pathway">
    <text evidence="2">Cofactor biosynthesis; biotin biosynthesis.</text>
</comment>
<accession>A0A921E8V3</accession>
<dbReference type="InterPro" id="IPR050087">
    <property type="entry name" value="AON_synthase_class-II"/>
</dbReference>
<comment type="cofactor">
    <cofactor evidence="1 13">
        <name>pyridoxal 5'-phosphate</name>
        <dbReference type="ChEBI" id="CHEBI:597326"/>
    </cofactor>
</comment>
<dbReference type="PROSITE" id="PS00599">
    <property type="entry name" value="AA_TRANSFER_CLASS_2"/>
    <property type="match status" value="1"/>
</dbReference>
<evidence type="ECO:0000256" key="13">
    <source>
        <dbReference type="RuleBase" id="RU003693"/>
    </source>
</evidence>
<evidence type="ECO:0000256" key="11">
    <source>
        <dbReference type="ARBA" id="ARBA00033381"/>
    </source>
</evidence>
<gene>
    <name evidence="15" type="ORF">K8V47_07790</name>
</gene>
<protein>
    <recommendedName>
        <fullName evidence="6">8-amino-7-oxononanoate synthase</fullName>
        <ecNumber evidence="6">2.3.1.47</ecNumber>
    </recommendedName>
    <alternativeName>
        <fullName evidence="10">7-keto-8-amino-pelargonic acid synthase</fullName>
    </alternativeName>
    <alternativeName>
        <fullName evidence="11">8-amino-7-ketopelargonate synthase</fullName>
    </alternativeName>
</protein>
<comment type="pathway">
    <text evidence="3">Lipid metabolism.</text>
</comment>
<evidence type="ECO:0000256" key="6">
    <source>
        <dbReference type="ARBA" id="ARBA00013187"/>
    </source>
</evidence>
<evidence type="ECO:0000256" key="1">
    <source>
        <dbReference type="ARBA" id="ARBA00001933"/>
    </source>
</evidence>
<evidence type="ECO:0000256" key="10">
    <source>
        <dbReference type="ARBA" id="ARBA00032610"/>
    </source>
</evidence>
<proteinExistence type="inferred from homology"/>
<dbReference type="GO" id="GO:0008710">
    <property type="term" value="F:8-amino-7-oxononanoate synthase activity"/>
    <property type="evidence" value="ECO:0007669"/>
    <property type="project" value="UniProtKB-EC"/>
</dbReference>
<evidence type="ECO:0000256" key="7">
    <source>
        <dbReference type="ARBA" id="ARBA00022679"/>
    </source>
</evidence>
<dbReference type="Gene3D" id="3.90.1150.10">
    <property type="entry name" value="Aspartate Aminotransferase, domain 1"/>
    <property type="match status" value="1"/>
</dbReference>
<feature type="domain" description="Aminotransferase class I/classII large" evidence="14">
    <location>
        <begin position="26"/>
        <end position="365"/>
    </location>
</feature>
<evidence type="ECO:0000256" key="5">
    <source>
        <dbReference type="ARBA" id="ARBA00011738"/>
    </source>
</evidence>
<sequence>MDYQAFLNRLTTSGNLRTIPQELSDTVIDMSTNDYMGYAADASLQKRFFSSDNISIPLTSSASRLLAATQRHYNALENKLNELYGRPALLFNSGYHANTGLISGLTDATDIILADKLVHASIIDGMKLSDAAHARWRHNDSHHLERLIQRYRAEQPDARIWIVAESVYSMDGDVAPIGSLIDLKQRYGNVMIYIDEAHAVGCMGHMGRGVVADNPRAAMVDVIVGTFGKALASQGAFAILSPTLREVAVNRCRSFIFSTAMPPMSAAWTLFVLEHSLSQDDRRSHLAALSARMRSNLGLEPGTHIVPYIIGDAVRTVEISRSLLNAGIKILPIRTPTVPPGTERLRISLNASMTESQIDMVSETILNVCNR</sequence>
<dbReference type="PANTHER" id="PTHR13693">
    <property type="entry name" value="CLASS II AMINOTRANSFERASE/8-AMINO-7-OXONONANOATE SYNTHASE"/>
    <property type="match status" value="1"/>
</dbReference>
<dbReference type="PANTHER" id="PTHR13693:SF100">
    <property type="entry name" value="8-AMINO-7-OXONONANOATE SYNTHASE"/>
    <property type="match status" value="1"/>
</dbReference>
<comment type="similarity">
    <text evidence="4">Belongs to the class-II pyridoxal-phosphate-dependent aminotransferase family. BioF subfamily.</text>
</comment>
<dbReference type="AlphaFoldDB" id="A0A921E8V3"/>
<dbReference type="InterPro" id="IPR015424">
    <property type="entry name" value="PyrdxlP-dep_Trfase"/>
</dbReference>
<reference evidence="15" key="2">
    <citation type="submission" date="2021-09" db="EMBL/GenBank/DDBJ databases">
        <authorList>
            <person name="Gilroy R."/>
        </authorList>
    </citation>
    <scope>NUCLEOTIDE SEQUENCE</scope>
    <source>
        <strain evidence="15">4100</strain>
    </source>
</reference>
<dbReference type="Pfam" id="PF00155">
    <property type="entry name" value="Aminotran_1_2"/>
    <property type="match status" value="1"/>
</dbReference>
<reference evidence="15" key="1">
    <citation type="journal article" date="2021" name="PeerJ">
        <title>Extensive microbial diversity within the chicken gut microbiome revealed by metagenomics and culture.</title>
        <authorList>
            <person name="Gilroy R."/>
            <person name="Ravi A."/>
            <person name="Getino M."/>
            <person name="Pursley I."/>
            <person name="Horton D.L."/>
            <person name="Alikhan N.F."/>
            <person name="Baker D."/>
            <person name="Gharbi K."/>
            <person name="Hall N."/>
            <person name="Watson M."/>
            <person name="Adriaenssens E.M."/>
            <person name="Foster-Nyarko E."/>
            <person name="Jarju S."/>
            <person name="Secka A."/>
            <person name="Antonio M."/>
            <person name="Oren A."/>
            <person name="Chaudhuri R.R."/>
            <person name="La Ragione R."/>
            <person name="Hildebrand F."/>
            <person name="Pallen M.J."/>
        </authorList>
    </citation>
    <scope>NUCLEOTIDE SEQUENCE</scope>
    <source>
        <strain evidence="15">4100</strain>
    </source>
</reference>
<evidence type="ECO:0000259" key="14">
    <source>
        <dbReference type="Pfam" id="PF00155"/>
    </source>
</evidence>
<dbReference type="InterPro" id="IPR004839">
    <property type="entry name" value="Aminotransferase_I/II_large"/>
</dbReference>
<comment type="catalytic activity">
    <reaction evidence="12">
        <text>6-carboxyhexanoyl-[ACP] + L-alanine + H(+) = (8S)-8-amino-7-oxononanoate + holo-[ACP] + CO2</text>
        <dbReference type="Rhea" id="RHEA:42288"/>
        <dbReference type="Rhea" id="RHEA-COMP:9685"/>
        <dbReference type="Rhea" id="RHEA-COMP:9955"/>
        <dbReference type="ChEBI" id="CHEBI:15378"/>
        <dbReference type="ChEBI" id="CHEBI:16526"/>
        <dbReference type="ChEBI" id="CHEBI:57972"/>
        <dbReference type="ChEBI" id="CHEBI:64479"/>
        <dbReference type="ChEBI" id="CHEBI:78846"/>
        <dbReference type="ChEBI" id="CHEBI:149468"/>
        <dbReference type="EC" id="2.3.1.47"/>
    </reaction>
</comment>
<keyword evidence="7" id="KW-0808">Transferase</keyword>
<dbReference type="EC" id="2.3.1.47" evidence="6"/>
<evidence type="ECO:0000256" key="12">
    <source>
        <dbReference type="ARBA" id="ARBA00047715"/>
    </source>
</evidence>
<evidence type="ECO:0000256" key="3">
    <source>
        <dbReference type="ARBA" id="ARBA00005189"/>
    </source>
</evidence>
<comment type="subunit">
    <text evidence="5">Homodimer.</text>
</comment>
<organism evidence="15 16">
    <name type="scientific">Candidatus Amulumruptor caecigallinarius</name>
    <dbReference type="NCBI Taxonomy" id="2109911"/>
    <lineage>
        <taxon>Bacteria</taxon>
        <taxon>Pseudomonadati</taxon>
        <taxon>Bacteroidota</taxon>
        <taxon>Bacteroidia</taxon>
        <taxon>Bacteroidales</taxon>
        <taxon>Muribaculaceae</taxon>
        <taxon>Candidatus Amulumruptor</taxon>
    </lineage>
</organism>
<dbReference type="EMBL" id="DYXT01000040">
    <property type="protein sequence ID" value="HJE39638.1"/>
    <property type="molecule type" value="Genomic_DNA"/>
</dbReference>
<dbReference type="Gene3D" id="3.40.640.10">
    <property type="entry name" value="Type I PLP-dependent aspartate aminotransferase-like (Major domain)"/>
    <property type="match status" value="1"/>
</dbReference>
<evidence type="ECO:0000313" key="15">
    <source>
        <dbReference type="EMBL" id="HJE39638.1"/>
    </source>
</evidence>
<dbReference type="InterPro" id="IPR001917">
    <property type="entry name" value="Aminotrans_II_pyridoxalP_BS"/>
</dbReference>
<dbReference type="GO" id="GO:0009102">
    <property type="term" value="P:biotin biosynthetic process"/>
    <property type="evidence" value="ECO:0007669"/>
    <property type="project" value="UniProtKB-KW"/>
</dbReference>
<dbReference type="Proteomes" id="UP000711407">
    <property type="component" value="Unassembled WGS sequence"/>
</dbReference>
<dbReference type="InterPro" id="IPR015421">
    <property type="entry name" value="PyrdxlP-dep_Trfase_major"/>
</dbReference>
<dbReference type="SUPFAM" id="SSF53383">
    <property type="entry name" value="PLP-dependent transferases"/>
    <property type="match status" value="1"/>
</dbReference>
<name>A0A921E8V3_9BACT</name>
<evidence type="ECO:0000313" key="16">
    <source>
        <dbReference type="Proteomes" id="UP000711407"/>
    </source>
</evidence>
<keyword evidence="9 13" id="KW-0663">Pyridoxal phosphate</keyword>
<evidence type="ECO:0000256" key="8">
    <source>
        <dbReference type="ARBA" id="ARBA00022756"/>
    </source>
</evidence>
<evidence type="ECO:0000256" key="9">
    <source>
        <dbReference type="ARBA" id="ARBA00022898"/>
    </source>
</evidence>
<evidence type="ECO:0000256" key="4">
    <source>
        <dbReference type="ARBA" id="ARBA00010008"/>
    </source>
</evidence>
<evidence type="ECO:0000256" key="2">
    <source>
        <dbReference type="ARBA" id="ARBA00004746"/>
    </source>
</evidence>
<dbReference type="GO" id="GO:0030170">
    <property type="term" value="F:pyridoxal phosphate binding"/>
    <property type="evidence" value="ECO:0007669"/>
    <property type="project" value="InterPro"/>
</dbReference>